<reference evidence="1" key="2">
    <citation type="submission" date="2025-08" db="UniProtKB">
        <authorList>
            <consortium name="RefSeq"/>
        </authorList>
    </citation>
    <scope>IDENTIFICATION</scope>
</reference>
<proteinExistence type="predicted"/>
<dbReference type="VEuPathDB" id="FungiDB:An04g08280"/>
<reference evidence="1" key="1">
    <citation type="submission" date="2025-02" db="EMBL/GenBank/DDBJ databases">
        <authorList>
            <consortium name="NCBI Genome Project"/>
        </authorList>
    </citation>
    <scope>NUCLEOTIDE SEQUENCE</scope>
</reference>
<accession>A0AAJ8BW85</accession>
<dbReference type="GeneID" id="84591021"/>
<sequence length="97" mass="10644">MTGGWNLPMERYNELVETVTGTLVADVPRIKDRGRKMQNGDPVKAVGGISCMDGSGAEYLYRLVNSPVEYQALFLLSTVVGYGMSSFRQSLVHSVDL</sequence>
<name>A0AAJ8BW85_ASPNG</name>
<dbReference type="AlphaFoldDB" id="A0AAJ8BW85"/>
<evidence type="ECO:0000313" key="1">
    <source>
        <dbReference type="RefSeq" id="XP_059603686.1"/>
    </source>
</evidence>
<gene>
    <name evidence="1" type="ORF">An04g08280</name>
</gene>
<dbReference type="KEGG" id="ang:An04g08280"/>
<dbReference type="RefSeq" id="XP_059603686.1">
    <property type="nucleotide sequence ID" value="XM_059747699.1"/>
</dbReference>
<organism evidence="1">
    <name type="scientific">Aspergillus niger</name>
    <dbReference type="NCBI Taxonomy" id="5061"/>
    <lineage>
        <taxon>Eukaryota</taxon>
        <taxon>Fungi</taxon>
        <taxon>Dikarya</taxon>
        <taxon>Ascomycota</taxon>
        <taxon>Pezizomycotina</taxon>
        <taxon>Eurotiomycetes</taxon>
        <taxon>Eurotiomycetidae</taxon>
        <taxon>Eurotiales</taxon>
        <taxon>Aspergillaceae</taxon>
        <taxon>Aspergillus</taxon>
        <taxon>Aspergillus subgen. Circumdati</taxon>
    </lineage>
</organism>
<protein>
    <submittedName>
        <fullName evidence="1">Uncharacterized protein</fullName>
    </submittedName>
</protein>